<evidence type="ECO:0000256" key="1">
    <source>
        <dbReference type="SAM" id="Phobius"/>
    </source>
</evidence>
<comment type="caution">
    <text evidence="2">The sequence shown here is derived from an EMBL/GenBank/DDBJ whole genome shotgun (WGS) entry which is preliminary data.</text>
</comment>
<sequence length="92" mass="9861">MDIVLLIVGVFLIWKGKMKISKNRILEGKRARIIGIVALIPAVIDFGSIFAGIRFESSAGDVVALITWIAILAVLIGVLSLSKKISSDVIAN</sequence>
<gene>
    <name evidence="2" type="ORF">A3F51_00540</name>
</gene>
<evidence type="ECO:0000313" key="3">
    <source>
        <dbReference type="Proteomes" id="UP000178089"/>
    </source>
</evidence>
<feature type="transmembrane region" description="Helical" evidence="1">
    <location>
        <begin position="33"/>
        <end position="53"/>
    </location>
</feature>
<reference evidence="2 3" key="1">
    <citation type="journal article" date="2016" name="Nat. Commun.">
        <title>Thousands of microbial genomes shed light on interconnected biogeochemical processes in an aquifer system.</title>
        <authorList>
            <person name="Anantharaman K."/>
            <person name="Brown C.T."/>
            <person name="Hug L.A."/>
            <person name="Sharon I."/>
            <person name="Castelle C.J."/>
            <person name="Probst A.J."/>
            <person name="Thomas B.C."/>
            <person name="Singh A."/>
            <person name="Wilkins M.J."/>
            <person name="Karaoz U."/>
            <person name="Brodie E.L."/>
            <person name="Williams K.H."/>
            <person name="Hubbard S.S."/>
            <person name="Banfield J.F."/>
        </authorList>
    </citation>
    <scope>NUCLEOTIDE SEQUENCE [LARGE SCALE GENOMIC DNA]</scope>
</reference>
<proteinExistence type="predicted"/>
<keyword evidence="1" id="KW-1133">Transmembrane helix</keyword>
<keyword evidence="1" id="KW-0472">Membrane</keyword>
<keyword evidence="1" id="KW-0812">Transmembrane</keyword>
<dbReference type="STRING" id="1802315.A3F51_00540"/>
<name>A0A1G2MZ43_9BACT</name>
<dbReference type="EMBL" id="MHRT01000005">
    <property type="protein sequence ID" value="OHA29098.1"/>
    <property type="molecule type" value="Genomic_DNA"/>
</dbReference>
<feature type="transmembrane region" description="Helical" evidence="1">
    <location>
        <begin position="59"/>
        <end position="81"/>
    </location>
</feature>
<evidence type="ECO:0000313" key="2">
    <source>
        <dbReference type="EMBL" id="OHA29098.1"/>
    </source>
</evidence>
<dbReference type="Proteomes" id="UP000178089">
    <property type="component" value="Unassembled WGS sequence"/>
</dbReference>
<protein>
    <submittedName>
        <fullName evidence="2">Uncharacterized protein</fullName>
    </submittedName>
</protein>
<dbReference type="AlphaFoldDB" id="A0A1G2MZ43"/>
<accession>A0A1G2MZ43</accession>
<organism evidence="2 3">
    <name type="scientific">Candidatus Taylorbacteria bacterium RIFCSPHIGHO2_12_FULL_45_16</name>
    <dbReference type="NCBI Taxonomy" id="1802315"/>
    <lineage>
        <taxon>Bacteria</taxon>
        <taxon>Candidatus Tayloriibacteriota</taxon>
    </lineage>
</organism>